<feature type="domain" description="HBS1-like protein N-terminal" evidence="6">
    <location>
        <begin position="35"/>
        <end position="109"/>
    </location>
</feature>
<organism evidence="7 8">
    <name type="scientific">Pterulicium gracile</name>
    <dbReference type="NCBI Taxonomy" id="1884261"/>
    <lineage>
        <taxon>Eukaryota</taxon>
        <taxon>Fungi</taxon>
        <taxon>Dikarya</taxon>
        <taxon>Basidiomycota</taxon>
        <taxon>Agaricomycotina</taxon>
        <taxon>Agaricomycetes</taxon>
        <taxon>Agaricomycetidae</taxon>
        <taxon>Agaricales</taxon>
        <taxon>Pleurotineae</taxon>
        <taxon>Pterulaceae</taxon>
        <taxon>Pterulicium</taxon>
    </lineage>
</organism>
<feature type="compositionally biased region" description="Polar residues" evidence="5">
    <location>
        <begin position="242"/>
        <end position="251"/>
    </location>
</feature>
<dbReference type="Proteomes" id="UP000305067">
    <property type="component" value="Unassembled WGS sequence"/>
</dbReference>
<feature type="compositionally biased region" description="Low complexity" evidence="5">
    <location>
        <begin position="399"/>
        <end position="420"/>
    </location>
</feature>
<feature type="compositionally biased region" description="Basic and acidic residues" evidence="5">
    <location>
        <begin position="645"/>
        <end position="658"/>
    </location>
</feature>
<sequence length="732" mass="80328">MRSRGSRGCLDFPANLDYHHTMSRHRDVRNMNYEDELDDDALSDGAEEELTSEEQVQMDEGLDRIREVIGNEETSGIPDSQIRDGLWNSYFSVEETLQWIFAEQQKKAAAMERKASSGDGYEEQVLPRMPMIFLAQQRHMEQVQQELTERGELPAVIPTYYEHNALRRLHTISERTERSEVSATLPSRNHYLGANAPRLSSYSDTTYSRAYPTSSEDPNYIPPSPSHSAAWRMSYYEAPPSRLSSTASRSTIRPLDMEPVPPIDTMPDISDFQSKSHHEDLPPPTPPKDEVPTPTPPSTRLQSKLSKLASARASSASNKSESSKTSQATARLPSEPARPQVSSRVQSWATSDSAPSLPPKPQSRSASASVPSSTSSHVRRAIDAAMQMEDMLNVEQASKKSTPTKPSSVTSSSSSSRTPTIHQAPASPGSRTTSSVSRQSSISKRPTSPESKSTSSVSRQSSVSKPSTIPESKTSTRSSSISSAKQPSKLALLAQAKAEAKRTQRPPTEVRLQELMETPLSDHRPTLPESSTEYVTPIANGPTVTTALTTTYHSLYSLTEPGRPPVSPAHHVVQIHEVPLPEVGKKSKLAMKIKKAHDRHEQPPAEEYQLPSIPPIFLSKDTSGRANPSAFASLLVDPWAALHDDGREGRHSDHDMFRRRSKKHSDRSSPKVSKSLASDGPQAFDFTSPSPDDIVFNARKGTNLVPRKSTSSTTSSASSASTIRRTPTATRA</sequence>
<feature type="compositionally biased region" description="Low complexity" evidence="5">
    <location>
        <begin position="707"/>
        <end position="732"/>
    </location>
</feature>
<dbReference type="GO" id="GO:0016787">
    <property type="term" value="F:hydrolase activity"/>
    <property type="evidence" value="ECO:0007669"/>
    <property type="project" value="UniProtKB-KW"/>
</dbReference>
<keyword evidence="8" id="KW-1185">Reference proteome</keyword>
<protein>
    <recommendedName>
        <fullName evidence="6">HBS1-like protein N-terminal domain-containing protein</fullName>
    </recommendedName>
</protein>
<comment type="subcellular location">
    <subcellularLocation>
        <location evidence="1">Cytoplasm</location>
    </subcellularLocation>
</comment>
<feature type="region of interest" description="Disordered" evidence="5">
    <location>
        <begin position="240"/>
        <end position="535"/>
    </location>
</feature>
<dbReference type="Pfam" id="PF08938">
    <property type="entry name" value="HBS1_N"/>
    <property type="match status" value="1"/>
</dbReference>
<dbReference type="InterPro" id="IPR015033">
    <property type="entry name" value="HBS1-like_N"/>
</dbReference>
<evidence type="ECO:0000313" key="8">
    <source>
        <dbReference type="Proteomes" id="UP000305067"/>
    </source>
</evidence>
<gene>
    <name evidence="7" type="ORF">BDV98DRAFT_223531</name>
</gene>
<evidence type="ECO:0000259" key="6">
    <source>
        <dbReference type="Pfam" id="PF08938"/>
    </source>
</evidence>
<dbReference type="AlphaFoldDB" id="A0A5C3R3U7"/>
<evidence type="ECO:0000256" key="4">
    <source>
        <dbReference type="ARBA" id="ARBA00022917"/>
    </source>
</evidence>
<evidence type="ECO:0000256" key="2">
    <source>
        <dbReference type="ARBA" id="ARBA00022490"/>
    </source>
</evidence>
<feature type="region of interest" description="Disordered" evidence="5">
    <location>
        <begin position="175"/>
        <end position="226"/>
    </location>
</feature>
<feature type="compositionally biased region" description="Polar residues" evidence="5">
    <location>
        <begin position="198"/>
        <end position="217"/>
    </location>
</feature>
<accession>A0A5C3R3U7</accession>
<evidence type="ECO:0000256" key="1">
    <source>
        <dbReference type="ARBA" id="ARBA00004496"/>
    </source>
</evidence>
<proteinExistence type="predicted"/>
<feature type="compositionally biased region" description="Basic and acidic residues" evidence="5">
    <location>
        <begin position="274"/>
        <end position="291"/>
    </location>
</feature>
<evidence type="ECO:0000256" key="3">
    <source>
        <dbReference type="ARBA" id="ARBA00022801"/>
    </source>
</evidence>
<dbReference type="OrthoDB" id="342024at2759"/>
<feature type="compositionally biased region" description="Low complexity" evidence="5">
    <location>
        <begin position="363"/>
        <end position="376"/>
    </location>
</feature>
<evidence type="ECO:0000313" key="7">
    <source>
        <dbReference type="EMBL" id="TFL05524.1"/>
    </source>
</evidence>
<feature type="compositionally biased region" description="Polar residues" evidence="5">
    <location>
        <begin position="340"/>
        <end position="354"/>
    </location>
</feature>
<dbReference type="GO" id="GO:0005737">
    <property type="term" value="C:cytoplasm"/>
    <property type="evidence" value="ECO:0007669"/>
    <property type="project" value="UniProtKB-SubCell"/>
</dbReference>
<dbReference type="EMBL" id="ML178816">
    <property type="protein sequence ID" value="TFL05524.1"/>
    <property type="molecule type" value="Genomic_DNA"/>
</dbReference>
<keyword evidence="3" id="KW-0378">Hydrolase</keyword>
<keyword evidence="2" id="KW-0963">Cytoplasm</keyword>
<evidence type="ECO:0000256" key="5">
    <source>
        <dbReference type="SAM" id="MobiDB-lite"/>
    </source>
</evidence>
<reference evidence="7 8" key="1">
    <citation type="journal article" date="2019" name="Nat. Ecol. Evol.">
        <title>Megaphylogeny resolves global patterns of mushroom evolution.</title>
        <authorList>
            <person name="Varga T."/>
            <person name="Krizsan K."/>
            <person name="Foldi C."/>
            <person name="Dima B."/>
            <person name="Sanchez-Garcia M."/>
            <person name="Sanchez-Ramirez S."/>
            <person name="Szollosi G.J."/>
            <person name="Szarkandi J.G."/>
            <person name="Papp V."/>
            <person name="Albert L."/>
            <person name="Andreopoulos W."/>
            <person name="Angelini C."/>
            <person name="Antonin V."/>
            <person name="Barry K.W."/>
            <person name="Bougher N.L."/>
            <person name="Buchanan P."/>
            <person name="Buyck B."/>
            <person name="Bense V."/>
            <person name="Catcheside P."/>
            <person name="Chovatia M."/>
            <person name="Cooper J."/>
            <person name="Damon W."/>
            <person name="Desjardin D."/>
            <person name="Finy P."/>
            <person name="Geml J."/>
            <person name="Haridas S."/>
            <person name="Hughes K."/>
            <person name="Justo A."/>
            <person name="Karasinski D."/>
            <person name="Kautmanova I."/>
            <person name="Kiss B."/>
            <person name="Kocsube S."/>
            <person name="Kotiranta H."/>
            <person name="LaButti K.M."/>
            <person name="Lechner B.E."/>
            <person name="Liimatainen K."/>
            <person name="Lipzen A."/>
            <person name="Lukacs Z."/>
            <person name="Mihaltcheva S."/>
            <person name="Morgado L.N."/>
            <person name="Niskanen T."/>
            <person name="Noordeloos M.E."/>
            <person name="Ohm R.A."/>
            <person name="Ortiz-Santana B."/>
            <person name="Ovrebo C."/>
            <person name="Racz N."/>
            <person name="Riley R."/>
            <person name="Savchenko A."/>
            <person name="Shiryaev A."/>
            <person name="Soop K."/>
            <person name="Spirin V."/>
            <person name="Szebenyi C."/>
            <person name="Tomsovsky M."/>
            <person name="Tulloss R.E."/>
            <person name="Uehling J."/>
            <person name="Grigoriev I.V."/>
            <person name="Vagvolgyi C."/>
            <person name="Papp T."/>
            <person name="Martin F.M."/>
            <person name="Miettinen O."/>
            <person name="Hibbett D.S."/>
            <person name="Nagy L.G."/>
        </authorList>
    </citation>
    <scope>NUCLEOTIDE SEQUENCE [LARGE SCALE GENOMIC DNA]</scope>
    <source>
        <strain evidence="7 8">CBS 309.79</strain>
    </source>
</reference>
<feature type="compositionally biased region" description="Low complexity" evidence="5">
    <location>
        <begin position="303"/>
        <end position="326"/>
    </location>
</feature>
<name>A0A5C3R3U7_9AGAR</name>
<dbReference type="GO" id="GO:0006412">
    <property type="term" value="P:translation"/>
    <property type="evidence" value="ECO:0007669"/>
    <property type="project" value="UniProtKB-KW"/>
</dbReference>
<dbReference type="STRING" id="1884261.A0A5C3R3U7"/>
<keyword evidence="4" id="KW-0648">Protein biosynthesis</keyword>
<feature type="compositionally biased region" description="Low complexity" evidence="5">
    <location>
        <begin position="430"/>
        <end position="497"/>
    </location>
</feature>
<feature type="region of interest" description="Disordered" evidence="5">
    <location>
        <begin position="645"/>
        <end position="732"/>
    </location>
</feature>